<dbReference type="EMBL" id="AMSI01000003">
    <property type="protein sequence ID" value="EKF43299.1"/>
    <property type="molecule type" value="Genomic_DNA"/>
</dbReference>
<evidence type="ECO:0000313" key="1">
    <source>
        <dbReference type="EMBL" id="EKF43299.1"/>
    </source>
</evidence>
<reference evidence="1 2" key="1">
    <citation type="journal article" date="2012" name="J. Bacteriol.">
        <title>Genome Sequence of Nitratireductor indicus Type Strain C115.</title>
        <authorList>
            <person name="Lai Q."/>
            <person name="Li G."/>
            <person name="Yu Z."/>
            <person name="Shao Z."/>
        </authorList>
    </citation>
    <scope>NUCLEOTIDE SEQUENCE [LARGE SCALE GENOMIC DNA]</scope>
    <source>
        <strain evidence="1 2">C115</strain>
    </source>
</reference>
<dbReference type="AlphaFoldDB" id="K2NZE9"/>
<sequence>MRQVFDHRFSIDAFRGGQLVAQIATAEHIYVAFAAYDAACLHHDNPADTIYLRQGTRIMRRSDRPE</sequence>
<evidence type="ECO:0000313" key="2">
    <source>
        <dbReference type="Proteomes" id="UP000007374"/>
    </source>
</evidence>
<gene>
    <name evidence="1" type="ORF">NA8A_04688</name>
</gene>
<dbReference type="Proteomes" id="UP000007374">
    <property type="component" value="Unassembled WGS sequence"/>
</dbReference>
<organism evidence="1 2">
    <name type="scientific">Nitratireductor indicus C115</name>
    <dbReference type="NCBI Taxonomy" id="1231190"/>
    <lineage>
        <taxon>Bacteria</taxon>
        <taxon>Pseudomonadati</taxon>
        <taxon>Pseudomonadota</taxon>
        <taxon>Alphaproteobacteria</taxon>
        <taxon>Hyphomicrobiales</taxon>
        <taxon>Phyllobacteriaceae</taxon>
        <taxon>Nitratireductor</taxon>
    </lineage>
</organism>
<comment type="caution">
    <text evidence="1">The sequence shown here is derived from an EMBL/GenBank/DDBJ whole genome shotgun (WGS) entry which is preliminary data.</text>
</comment>
<proteinExistence type="predicted"/>
<protein>
    <submittedName>
        <fullName evidence="1">Uncharacterized protein</fullName>
    </submittedName>
</protein>
<name>K2NZE9_9HYPH</name>
<dbReference type="STRING" id="721133.SAMN05216176_101372"/>
<keyword evidence="2" id="KW-1185">Reference proteome</keyword>
<dbReference type="RefSeq" id="WP_009449488.1">
    <property type="nucleotide sequence ID" value="NZ_AMSI01000003.1"/>
</dbReference>
<accession>K2NZE9</accession>